<dbReference type="InterPro" id="IPR056462">
    <property type="entry name" value="HAD_RAM2/GPAT1-8"/>
</dbReference>
<evidence type="ECO:0000313" key="16">
    <source>
        <dbReference type="Proteomes" id="UP000712600"/>
    </source>
</evidence>
<evidence type="ECO:0000256" key="7">
    <source>
        <dbReference type="ARBA" id="ARBA00023098"/>
    </source>
</evidence>
<keyword evidence="10" id="KW-1208">Phospholipid metabolism</keyword>
<evidence type="ECO:0000256" key="4">
    <source>
        <dbReference type="ARBA" id="ARBA00022679"/>
    </source>
</evidence>
<evidence type="ECO:0000256" key="12">
    <source>
        <dbReference type="SAM" id="Phobius"/>
    </source>
</evidence>
<name>A0A8S9S529_BRACR</name>
<dbReference type="Pfam" id="PF01553">
    <property type="entry name" value="Acyltransferase"/>
    <property type="match status" value="1"/>
</dbReference>
<evidence type="ECO:0000256" key="5">
    <source>
        <dbReference type="ARBA" id="ARBA00022692"/>
    </source>
</evidence>
<keyword evidence="4" id="KW-0808">Transferase</keyword>
<evidence type="ECO:0000256" key="9">
    <source>
        <dbReference type="ARBA" id="ARBA00023209"/>
    </source>
</evidence>
<feature type="domain" description="Phospholipid/glycerol acyltransferase" evidence="13">
    <location>
        <begin position="225"/>
        <end position="306"/>
    </location>
</feature>
<keyword evidence="9" id="KW-0594">Phospholipid biosynthesis</keyword>
<reference evidence="15" key="1">
    <citation type="submission" date="2019-12" db="EMBL/GenBank/DDBJ databases">
        <title>Genome sequencing and annotation of Brassica cretica.</title>
        <authorList>
            <person name="Studholme D.J."/>
            <person name="Sarris P."/>
        </authorList>
    </citation>
    <scope>NUCLEOTIDE SEQUENCE</scope>
    <source>
        <strain evidence="15">PFS-109/04</strain>
        <tissue evidence="15">Leaf</tissue>
    </source>
</reference>
<evidence type="ECO:0000256" key="10">
    <source>
        <dbReference type="ARBA" id="ARBA00023264"/>
    </source>
</evidence>
<dbReference type="Proteomes" id="UP000712600">
    <property type="component" value="Unassembled WGS sequence"/>
</dbReference>
<dbReference type="EMBL" id="QGKX02000088">
    <property type="protein sequence ID" value="KAF3587034.1"/>
    <property type="molecule type" value="Genomic_DNA"/>
</dbReference>
<feature type="transmembrane region" description="Helical" evidence="12">
    <location>
        <begin position="42"/>
        <end position="61"/>
    </location>
</feature>
<keyword evidence="7" id="KW-0443">Lipid metabolism</keyword>
<dbReference type="InterPro" id="IPR002123">
    <property type="entry name" value="Plipid/glycerol_acylTrfase"/>
</dbReference>
<proteinExistence type="inferred from homology"/>
<accession>A0A8S9S529</accession>
<evidence type="ECO:0000259" key="13">
    <source>
        <dbReference type="Pfam" id="PF01553"/>
    </source>
</evidence>
<dbReference type="PANTHER" id="PTHR15486">
    <property type="entry name" value="ANCIENT UBIQUITOUS PROTEIN"/>
    <property type="match status" value="1"/>
</dbReference>
<evidence type="ECO:0000313" key="15">
    <source>
        <dbReference type="EMBL" id="KAF3587034.1"/>
    </source>
</evidence>
<dbReference type="GO" id="GO:0016791">
    <property type="term" value="F:phosphatase activity"/>
    <property type="evidence" value="ECO:0007669"/>
    <property type="project" value="TreeGrafter"/>
</dbReference>
<dbReference type="GO" id="GO:0010143">
    <property type="term" value="P:cutin biosynthetic process"/>
    <property type="evidence" value="ECO:0007669"/>
    <property type="project" value="TreeGrafter"/>
</dbReference>
<organism evidence="15 16">
    <name type="scientific">Brassica cretica</name>
    <name type="common">Mustard</name>
    <dbReference type="NCBI Taxonomy" id="69181"/>
    <lineage>
        <taxon>Eukaryota</taxon>
        <taxon>Viridiplantae</taxon>
        <taxon>Streptophyta</taxon>
        <taxon>Embryophyta</taxon>
        <taxon>Tracheophyta</taxon>
        <taxon>Spermatophyta</taxon>
        <taxon>Magnoliopsida</taxon>
        <taxon>eudicotyledons</taxon>
        <taxon>Gunneridae</taxon>
        <taxon>Pentapetalae</taxon>
        <taxon>rosids</taxon>
        <taxon>malvids</taxon>
        <taxon>Brassicales</taxon>
        <taxon>Brassicaceae</taxon>
        <taxon>Brassiceae</taxon>
        <taxon>Brassica</taxon>
    </lineage>
</organism>
<keyword evidence="11" id="KW-0012">Acyltransferase</keyword>
<sequence>MVMETSKATSPYSVVSEFEGTLLKRDDPFSYFMLLSFDASGVIRFALLLFLCPVTALLNVFSYKNAALKLMIFVATAGLRESEIELVARDVLPKFYMDDLSMDTWIFFQLVQEKDRGDEDASTHGREKPHLGLGRRPASIKFISLCEEQIHEPVQGDQQVEVQPPKPVIFHDGGLMKRPTPANALIILLWFPFGIILSVRSFSQCGSYLMSFCRVTVKGKPPPKAGNSRGVLFVCNHRRTMIDPLVISYALGRSIPAVLISEVSRFYDILSPVPIVWFTRNRDVDAVVMMEKELSKGDLVVCPEGSICYQPFVLTTKV</sequence>
<dbReference type="GO" id="GO:0008654">
    <property type="term" value="P:phospholipid biosynthetic process"/>
    <property type="evidence" value="ECO:0007669"/>
    <property type="project" value="UniProtKB-KW"/>
</dbReference>
<evidence type="ECO:0000256" key="3">
    <source>
        <dbReference type="ARBA" id="ARBA00022516"/>
    </source>
</evidence>
<feature type="transmembrane region" description="Helical" evidence="12">
    <location>
        <begin position="184"/>
        <end position="203"/>
    </location>
</feature>
<dbReference type="GO" id="GO:0090447">
    <property type="term" value="F:glycerol-3-phosphate 2-O-acyltransferase activity"/>
    <property type="evidence" value="ECO:0007669"/>
    <property type="project" value="TreeGrafter"/>
</dbReference>
<keyword evidence="3" id="KW-0444">Lipid biosynthesis</keyword>
<keyword evidence="5 12" id="KW-0812">Transmembrane</keyword>
<dbReference type="GO" id="GO:0016020">
    <property type="term" value="C:membrane"/>
    <property type="evidence" value="ECO:0007669"/>
    <property type="project" value="UniProtKB-SubCell"/>
</dbReference>
<evidence type="ECO:0000256" key="2">
    <source>
        <dbReference type="ARBA" id="ARBA00007937"/>
    </source>
</evidence>
<evidence type="ECO:0000256" key="6">
    <source>
        <dbReference type="ARBA" id="ARBA00022989"/>
    </source>
</evidence>
<gene>
    <name evidence="15" type="ORF">F2Q69_00031885</name>
</gene>
<keyword evidence="6 12" id="KW-1133">Transmembrane helix</keyword>
<evidence type="ECO:0000259" key="14">
    <source>
        <dbReference type="Pfam" id="PF23270"/>
    </source>
</evidence>
<dbReference type="Pfam" id="PF23270">
    <property type="entry name" value="HAD_RAM2_N"/>
    <property type="match status" value="1"/>
</dbReference>
<comment type="subcellular location">
    <subcellularLocation>
        <location evidence="1">Membrane</location>
        <topology evidence="1">Multi-pass membrane protein</topology>
    </subcellularLocation>
</comment>
<keyword evidence="8 12" id="KW-0472">Membrane</keyword>
<dbReference type="PANTHER" id="PTHR15486:SF78">
    <property type="entry name" value="PHOSPHOLIPID_GLYCEROL ACYLTRANSFERASE DOMAIN-CONTAINING PROTEIN"/>
    <property type="match status" value="1"/>
</dbReference>
<evidence type="ECO:0000256" key="8">
    <source>
        <dbReference type="ARBA" id="ARBA00023136"/>
    </source>
</evidence>
<evidence type="ECO:0000256" key="1">
    <source>
        <dbReference type="ARBA" id="ARBA00004141"/>
    </source>
</evidence>
<evidence type="ECO:0008006" key="17">
    <source>
        <dbReference type="Google" id="ProtNLM"/>
    </source>
</evidence>
<dbReference type="AlphaFoldDB" id="A0A8S9S529"/>
<feature type="domain" description="Glycerol-3-phosphate acyltransferase RAM2/GPAT1-8 HAD-like" evidence="14">
    <location>
        <begin position="13"/>
        <end position="111"/>
    </location>
</feature>
<comment type="similarity">
    <text evidence="2">Belongs to the GPAT/DAPAT family.</text>
</comment>
<evidence type="ECO:0000256" key="11">
    <source>
        <dbReference type="ARBA" id="ARBA00023315"/>
    </source>
</evidence>
<dbReference type="SUPFAM" id="SSF69593">
    <property type="entry name" value="Glycerol-3-phosphate (1)-acyltransferase"/>
    <property type="match status" value="1"/>
</dbReference>
<protein>
    <recommendedName>
        <fullName evidence="17">Phospholipid/glycerol acyltransferase domain-containing protein</fullName>
    </recommendedName>
</protein>
<comment type="caution">
    <text evidence="15">The sequence shown here is derived from an EMBL/GenBank/DDBJ whole genome shotgun (WGS) entry which is preliminary data.</text>
</comment>